<evidence type="ECO:0000313" key="3">
    <source>
        <dbReference type="Proteomes" id="UP000588277"/>
    </source>
</evidence>
<reference evidence="2 3" key="1">
    <citation type="submission" date="2020-02" db="EMBL/GenBank/DDBJ databases">
        <title>Characterization of phylogenetic diversity of novel bifidobacterial species isolated in Czech ZOOs.</title>
        <authorList>
            <person name="Lugli G.A."/>
            <person name="Vera N.B."/>
            <person name="Ventura M."/>
        </authorList>
    </citation>
    <scope>NUCLEOTIDE SEQUENCE [LARGE SCALE GENOMIC DNA]</scope>
    <source>
        <strain evidence="2 3">DSM 109958</strain>
    </source>
</reference>
<proteinExistence type="predicted"/>
<name>A0A7Y0F2W5_9BIFI</name>
<gene>
    <name evidence="2" type="ORF">G1C96_1616</name>
</gene>
<dbReference type="AlphaFoldDB" id="A0A7Y0F2W5"/>
<keyword evidence="1" id="KW-1133">Transmembrane helix</keyword>
<keyword evidence="1" id="KW-0812">Transmembrane</keyword>
<sequence length="37" mass="3833">MALNLIAGSIMAGALLAYGAALGIATIVCSRNDRRQR</sequence>
<organism evidence="2 3">
    <name type="scientific">Bifidobacterium moraviense</name>
    <dbReference type="NCBI Taxonomy" id="2675323"/>
    <lineage>
        <taxon>Bacteria</taxon>
        <taxon>Bacillati</taxon>
        <taxon>Actinomycetota</taxon>
        <taxon>Actinomycetes</taxon>
        <taxon>Bifidobacteriales</taxon>
        <taxon>Bifidobacteriaceae</taxon>
        <taxon>Bifidobacterium</taxon>
    </lineage>
</organism>
<comment type="caution">
    <text evidence="2">The sequence shown here is derived from an EMBL/GenBank/DDBJ whole genome shotgun (WGS) entry which is preliminary data.</text>
</comment>
<keyword evidence="3" id="KW-1185">Reference proteome</keyword>
<keyword evidence="1" id="KW-0472">Membrane</keyword>
<feature type="transmembrane region" description="Helical" evidence="1">
    <location>
        <begin position="6"/>
        <end position="29"/>
    </location>
</feature>
<dbReference type="Proteomes" id="UP000588277">
    <property type="component" value="Unassembled WGS sequence"/>
</dbReference>
<accession>A0A7Y0F2W5</accession>
<protein>
    <submittedName>
        <fullName evidence="2">Uncharacterized protein</fullName>
    </submittedName>
</protein>
<evidence type="ECO:0000256" key="1">
    <source>
        <dbReference type="SAM" id="Phobius"/>
    </source>
</evidence>
<dbReference type="EMBL" id="JAAIIH010000014">
    <property type="protein sequence ID" value="NMN01034.1"/>
    <property type="molecule type" value="Genomic_DNA"/>
</dbReference>
<evidence type="ECO:0000313" key="2">
    <source>
        <dbReference type="EMBL" id="NMN01034.1"/>
    </source>
</evidence>